<evidence type="ECO:0000313" key="2">
    <source>
        <dbReference type="EMBL" id="KAL3769803.1"/>
    </source>
</evidence>
<protein>
    <submittedName>
        <fullName evidence="2">Uncharacterized protein</fullName>
    </submittedName>
</protein>
<dbReference type="AlphaFoldDB" id="A0ABD3N102"/>
<evidence type="ECO:0000256" key="1">
    <source>
        <dbReference type="SAM" id="MobiDB-lite"/>
    </source>
</evidence>
<dbReference type="Proteomes" id="UP001530293">
    <property type="component" value="Unassembled WGS sequence"/>
</dbReference>
<keyword evidence="3" id="KW-1185">Reference proteome</keyword>
<dbReference type="EMBL" id="JALLBG020000050">
    <property type="protein sequence ID" value="KAL3769803.1"/>
    <property type="molecule type" value="Genomic_DNA"/>
</dbReference>
<proteinExistence type="predicted"/>
<dbReference type="InterPro" id="IPR011990">
    <property type="entry name" value="TPR-like_helical_dom_sf"/>
</dbReference>
<organism evidence="2 3">
    <name type="scientific">Discostella pseudostelligera</name>
    <dbReference type="NCBI Taxonomy" id="259834"/>
    <lineage>
        <taxon>Eukaryota</taxon>
        <taxon>Sar</taxon>
        <taxon>Stramenopiles</taxon>
        <taxon>Ochrophyta</taxon>
        <taxon>Bacillariophyta</taxon>
        <taxon>Coscinodiscophyceae</taxon>
        <taxon>Thalassiosirophycidae</taxon>
        <taxon>Stephanodiscales</taxon>
        <taxon>Stephanodiscaceae</taxon>
        <taxon>Discostella</taxon>
    </lineage>
</organism>
<comment type="caution">
    <text evidence="2">The sequence shown here is derived from an EMBL/GenBank/DDBJ whole genome shotgun (WGS) entry which is preliminary data.</text>
</comment>
<gene>
    <name evidence="2" type="ORF">ACHAWU_010311</name>
</gene>
<feature type="region of interest" description="Disordered" evidence="1">
    <location>
        <begin position="184"/>
        <end position="240"/>
    </location>
</feature>
<accession>A0ABD3N102</accession>
<feature type="compositionally biased region" description="Polar residues" evidence="1">
    <location>
        <begin position="207"/>
        <end position="217"/>
    </location>
</feature>
<sequence>MSEQPPTQYNAQTIIDAATTQLNNGESIQSAQTTFQSALLDWVDDITMGDAMDMVEAQRVKMEIVKLWLAYADMNKRSKLYKSATEVYEQATNCPVAGGIGKIWSEYAQFLEERGRPRAAQKMYLRALVGDEGTTNNPANEEPRVHDPADRTLLWNAFLRMMQSLRKNPDLTMEDLQRAAIKERLGQASTAGDGEGTTDQREGTPLPDQQVSTSTTLFELPTNEEEGSRPAKRSRWGRQSPVVEDVEVVDAGKIDAAAGLLYATSNNLPPEIQTLWLARDGGALPSRPEPPLFTASPPKLGDPSGKDLVGNDAALRILKLLTAKTHDGKSLGSAALDLCHACWMMTAIKEEEVTKAQEALTSKIIADKEALEADLEARVSVGGGALAAVLQANEKERSVFDIQSEAQRQQLVVFVAWEFRKLLYTQQMMLTNAKIPGFEGPTVDSTAIAFQASVCSVMHSAFYLRARVGETSHVNMLNKQLENLEKVMSTTIKMEPKEEQPLMPAPYHLQHQPIMFQQPMMQPIFTQPPMMYTGQPQQQPVIYQTPIPMGYPPQMMQQGYPPIHPPHQQF</sequence>
<evidence type="ECO:0000313" key="3">
    <source>
        <dbReference type="Proteomes" id="UP001530293"/>
    </source>
</evidence>
<name>A0ABD3N102_9STRA</name>
<dbReference type="Gene3D" id="1.25.40.10">
    <property type="entry name" value="Tetratricopeptide repeat domain"/>
    <property type="match status" value="1"/>
</dbReference>
<dbReference type="SUPFAM" id="SSF48452">
    <property type="entry name" value="TPR-like"/>
    <property type="match status" value="1"/>
</dbReference>
<reference evidence="2 3" key="1">
    <citation type="submission" date="2024-10" db="EMBL/GenBank/DDBJ databases">
        <title>Updated reference genomes for cyclostephanoid diatoms.</title>
        <authorList>
            <person name="Roberts W.R."/>
            <person name="Alverson A.J."/>
        </authorList>
    </citation>
    <scope>NUCLEOTIDE SEQUENCE [LARGE SCALE GENOMIC DNA]</scope>
    <source>
        <strain evidence="2 3">AJA232-27</strain>
    </source>
</reference>